<dbReference type="RefSeq" id="WP_212215722.1">
    <property type="nucleotide sequence ID" value="NZ_JAGUCO010000005.1"/>
</dbReference>
<proteinExistence type="predicted"/>
<comment type="caution">
    <text evidence="2">The sequence shown here is derived from an EMBL/GenBank/DDBJ whole genome shotgun (WGS) entry which is preliminary data.</text>
</comment>
<name>A0ABS5JUD7_9BACT</name>
<evidence type="ECO:0000313" key="2">
    <source>
        <dbReference type="EMBL" id="MBS2098479.1"/>
    </source>
</evidence>
<protein>
    <submittedName>
        <fullName evidence="2">Metallophosphoesterase</fullName>
    </submittedName>
</protein>
<accession>A0ABS5JUD7</accession>
<evidence type="ECO:0000313" key="3">
    <source>
        <dbReference type="Proteomes" id="UP000708576"/>
    </source>
</evidence>
<dbReference type="Pfam" id="PF00149">
    <property type="entry name" value="Metallophos"/>
    <property type="match status" value="1"/>
</dbReference>
<gene>
    <name evidence="2" type="ORF">KEM10_09320</name>
</gene>
<reference evidence="2 3" key="1">
    <citation type="journal article" date="2015" name="Int. J. Syst. Evol. Microbiol.">
        <title>Carboxylicivirga linearis sp. nov., isolated from a sea cucumber culture pond.</title>
        <authorList>
            <person name="Wang F.Q."/>
            <person name="Zhou Y.X."/>
            <person name="Lin X.Z."/>
            <person name="Chen G.J."/>
            <person name="Du Z.J."/>
        </authorList>
    </citation>
    <scope>NUCLEOTIDE SEQUENCE [LARGE SCALE GENOMIC DNA]</scope>
    <source>
        <strain evidence="2 3">FB218</strain>
    </source>
</reference>
<dbReference type="InterPro" id="IPR029052">
    <property type="entry name" value="Metallo-depent_PP-like"/>
</dbReference>
<dbReference type="PROSITE" id="PS51257">
    <property type="entry name" value="PROKAR_LIPOPROTEIN"/>
    <property type="match status" value="1"/>
</dbReference>
<dbReference type="PANTHER" id="PTHR43143:SF1">
    <property type="entry name" value="SERINE_THREONINE-PROTEIN PHOSPHATASE CPPED1"/>
    <property type="match status" value="1"/>
</dbReference>
<dbReference type="InterPro" id="IPR004843">
    <property type="entry name" value="Calcineurin-like_PHP"/>
</dbReference>
<dbReference type="Proteomes" id="UP000708576">
    <property type="component" value="Unassembled WGS sequence"/>
</dbReference>
<dbReference type="SUPFAM" id="SSF56300">
    <property type="entry name" value="Metallo-dependent phosphatases"/>
    <property type="match status" value="1"/>
</dbReference>
<dbReference type="Gene3D" id="3.60.21.10">
    <property type="match status" value="1"/>
</dbReference>
<organism evidence="2 3">
    <name type="scientific">Carboxylicivirga linearis</name>
    <dbReference type="NCBI Taxonomy" id="1628157"/>
    <lineage>
        <taxon>Bacteria</taxon>
        <taxon>Pseudomonadati</taxon>
        <taxon>Bacteroidota</taxon>
        <taxon>Bacteroidia</taxon>
        <taxon>Marinilabiliales</taxon>
        <taxon>Marinilabiliaceae</taxon>
        <taxon>Carboxylicivirga</taxon>
    </lineage>
</organism>
<sequence length="266" mass="31746">MRKENVYFLLGLLLMMSSCDEWIEFSPYENRVKEIERNQNLVSYNRLIDDVDKPYEPFKVGLIADTHTYYDEFEKQVAFINTLNDLDFIIHLGDITLSSNIREFRWYSDIVNQINIPVFTIIGNHDCLGNGFDIYTEMFGDNNFFFTHKGVKFVMFDDVFWEKQIKDPDFEWFYHALENTDENKYVIPFAHIGPWSSQFPIGNKYLYNEMMEFYNIPLSVHGHDHRYDLKNPYGEVNYLTVPSCNRDELIVLDFKADTLEVERILY</sequence>
<evidence type="ECO:0000259" key="1">
    <source>
        <dbReference type="Pfam" id="PF00149"/>
    </source>
</evidence>
<keyword evidence="3" id="KW-1185">Reference proteome</keyword>
<dbReference type="InterPro" id="IPR051918">
    <property type="entry name" value="STPP_CPPED1"/>
</dbReference>
<dbReference type="EMBL" id="JAGUCO010000005">
    <property type="protein sequence ID" value="MBS2098479.1"/>
    <property type="molecule type" value="Genomic_DNA"/>
</dbReference>
<feature type="domain" description="Calcineurin-like phosphoesterase" evidence="1">
    <location>
        <begin position="58"/>
        <end position="227"/>
    </location>
</feature>
<dbReference type="PANTHER" id="PTHR43143">
    <property type="entry name" value="METALLOPHOSPHOESTERASE, CALCINEURIN SUPERFAMILY"/>
    <property type="match status" value="1"/>
</dbReference>